<comment type="similarity">
    <text evidence="2">Belongs to the peptidase M14 family.</text>
</comment>
<dbReference type="Pfam" id="PF00246">
    <property type="entry name" value="Peptidase_M14"/>
    <property type="match status" value="1"/>
</dbReference>
<keyword evidence="6" id="KW-0482">Metalloprotease</keyword>
<dbReference type="GO" id="GO:0008270">
    <property type="term" value="F:zinc ion binding"/>
    <property type="evidence" value="ECO:0007669"/>
    <property type="project" value="InterPro"/>
</dbReference>
<keyword evidence="5" id="KW-0862">Zinc</keyword>
<keyword evidence="9" id="KW-1185">Reference proteome</keyword>
<keyword evidence="4" id="KW-0378">Hydrolase</keyword>
<dbReference type="OrthoDB" id="3347322at2"/>
<evidence type="ECO:0000313" key="9">
    <source>
        <dbReference type="Proteomes" id="UP000295621"/>
    </source>
</evidence>
<organism evidence="8 9">
    <name type="scientific">Jiangella ureilytica</name>
    <dbReference type="NCBI Taxonomy" id="2530374"/>
    <lineage>
        <taxon>Bacteria</taxon>
        <taxon>Bacillati</taxon>
        <taxon>Actinomycetota</taxon>
        <taxon>Actinomycetes</taxon>
        <taxon>Jiangellales</taxon>
        <taxon>Jiangellaceae</taxon>
        <taxon>Jiangella</taxon>
    </lineage>
</organism>
<dbReference type="Proteomes" id="UP000295621">
    <property type="component" value="Unassembled WGS sequence"/>
</dbReference>
<keyword evidence="3" id="KW-0645">Protease</keyword>
<dbReference type="PROSITE" id="PS51318">
    <property type="entry name" value="TAT"/>
    <property type="match status" value="1"/>
</dbReference>
<gene>
    <name evidence="8" type="ORF">E1212_10200</name>
</gene>
<dbReference type="GO" id="GO:0005615">
    <property type="term" value="C:extracellular space"/>
    <property type="evidence" value="ECO:0007669"/>
    <property type="project" value="TreeGrafter"/>
</dbReference>
<protein>
    <recommendedName>
        <fullName evidence="7">Peptidase M14 domain-containing protein</fullName>
    </recommendedName>
</protein>
<dbReference type="InterPro" id="IPR006311">
    <property type="entry name" value="TAT_signal"/>
</dbReference>
<comment type="cofactor">
    <cofactor evidence="1">
        <name>Zn(2+)</name>
        <dbReference type="ChEBI" id="CHEBI:29105"/>
    </cofactor>
</comment>
<dbReference type="GO" id="GO:0006508">
    <property type="term" value="P:proteolysis"/>
    <property type="evidence" value="ECO:0007669"/>
    <property type="project" value="UniProtKB-KW"/>
</dbReference>
<evidence type="ECO:0000313" key="8">
    <source>
        <dbReference type="EMBL" id="TDC51974.1"/>
    </source>
</evidence>
<dbReference type="GO" id="GO:0004181">
    <property type="term" value="F:metallocarboxypeptidase activity"/>
    <property type="evidence" value="ECO:0007669"/>
    <property type="project" value="InterPro"/>
</dbReference>
<accession>A0A4R4RQY4</accession>
<dbReference type="EMBL" id="SMKL01000018">
    <property type="protein sequence ID" value="TDC51974.1"/>
    <property type="molecule type" value="Genomic_DNA"/>
</dbReference>
<proteinExistence type="inferred from homology"/>
<comment type="caution">
    <text evidence="8">The sequence shown here is derived from an EMBL/GenBank/DDBJ whole genome shotgun (WGS) entry which is preliminary data.</text>
</comment>
<evidence type="ECO:0000259" key="7">
    <source>
        <dbReference type="Pfam" id="PF00246"/>
    </source>
</evidence>
<dbReference type="SUPFAM" id="SSF53187">
    <property type="entry name" value="Zn-dependent exopeptidases"/>
    <property type="match status" value="1"/>
</dbReference>
<dbReference type="Gene3D" id="3.40.630.10">
    <property type="entry name" value="Zn peptidases"/>
    <property type="match status" value="1"/>
</dbReference>
<evidence type="ECO:0000256" key="1">
    <source>
        <dbReference type="ARBA" id="ARBA00001947"/>
    </source>
</evidence>
<sequence length="411" mass="44218">MGAMSPTTGADMRRRTFLAGVAGLGVGAALAPGAHAGPQSRPNGPWLQPDQTIQKVALTANSDLGPKLSTIAARSKGRMAVEVAGHSATGWPIHLVRFGEPAAGKLPVLIQTQIHGGEPLGTEVVLRLMQTLATSSHPGVRDILDTLTIWFIPRLNMDGADFRDQTGFLVQRRQNTQAWTPQEWGLAAATPAPWYLPRNLLQPGRVSGYDINRDFHPDLTFRLGPGDEALLPGESELPGFFVTPEARTSAAIFQRLRPEIFIDHHHRGSNVESETENQLTTLQVIGLVTEGTPEYPLDPAVRDLSFRMNVLVYDALRTLGESPFGGITRYPDVELPGTALGSYALNGAGIMLYETRSVAQKSMGMLIQQSLTGMGVTLEALASGAIDAVDGDRYWDIPPAGPSIGNPRNDI</sequence>
<reference evidence="8 9" key="1">
    <citation type="submission" date="2019-02" db="EMBL/GenBank/DDBJ databases">
        <title>Draft genome sequences of novel Actinobacteria.</title>
        <authorList>
            <person name="Sahin N."/>
            <person name="Ay H."/>
            <person name="Saygin H."/>
        </authorList>
    </citation>
    <scope>NUCLEOTIDE SEQUENCE [LARGE SCALE GENOMIC DNA]</scope>
    <source>
        <strain evidence="8 9">KC603</strain>
    </source>
</reference>
<evidence type="ECO:0000256" key="2">
    <source>
        <dbReference type="ARBA" id="ARBA00005988"/>
    </source>
</evidence>
<dbReference type="PANTHER" id="PTHR11705:SF143">
    <property type="entry name" value="SLL0236 PROTEIN"/>
    <property type="match status" value="1"/>
</dbReference>
<feature type="domain" description="Peptidase M14" evidence="7">
    <location>
        <begin position="69"/>
        <end position="266"/>
    </location>
</feature>
<evidence type="ECO:0000256" key="3">
    <source>
        <dbReference type="ARBA" id="ARBA00022670"/>
    </source>
</evidence>
<dbReference type="AlphaFoldDB" id="A0A4R4RQY4"/>
<name>A0A4R4RQY4_9ACTN</name>
<evidence type="ECO:0000256" key="4">
    <source>
        <dbReference type="ARBA" id="ARBA00022801"/>
    </source>
</evidence>
<dbReference type="PANTHER" id="PTHR11705">
    <property type="entry name" value="PROTEASE FAMILY M14 CARBOXYPEPTIDASE A,B"/>
    <property type="match status" value="1"/>
</dbReference>
<dbReference type="InterPro" id="IPR000834">
    <property type="entry name" value="Peptidase_M14"/>
</dbReference>
<evidence type="ECO:0000256" key="6">
    <source>
        <dbReference type="ARBA" id="ARBA00023049"/>
    </source>
</evidence>
<evidence type="ECO:0000256" key="5">
    <source>
        <dbReference type="ARBA" id="ARBA00022833"/>
    </source>
</evidence>